<dbReference type="AlphaFoldDB" id="B4FC08"/>
<accession>B4FC08</accession>
<sequence length="75" mass="8456">MIQFLEGTEDLSTTVEGAQKWIRKRTTTPTRRRVIMQIRNLAGPEHRRPNEQTSISPITVFGTLHGLGATSILHC</sequence>
<name>B4FC08_MAIZE</name>
<evidence type="ECO:0000313" key="1">
    <source>
        <dbReference type="EMBL" id="ACF79651.1"/>
    </source>
</evidence>
<protein>
    <submittedName>
        <fullName evidence="1">Uncharacterized protein</fullName>
    </submittedName>
</protein>
<organism evidence="1">
    <name type="scientific">Zea mays</name>
    <name type="common">Maize</name>
    <dbReference type="NCBI Taxonomy" id="4577"/>
    <lineage>
        <taxon>Eukaryota</taxon>
        <taxon>Viridiplantae</taxon>
        <taxon>Streptophyta</taxon>
        <taxon>Embryophyta</taxon>
        <taxon>Tracheophyta</taxon>
        <taxon>Spermatophyta</taxon>
        <taxon>Magnoliopsida</taxon>
        <taxon>Liliopsida</taxon>
        <taxon>Poales</taxon>
        <taxon>Poaceae</taxon>
        <taxon>PACMAD clade</taxon>
        <taxon>Panicoideae</taxon>
        <taxon>Andropogonodae</taxon>
        <taxon>Andropogoneae</taxon>
        <taxon>Tripsacinae</taxon>
        <taxon>Zea</taxon>
    </lineage>
</organism>
<proteinExistence type="evidence at transcript level"/>
<dbReference type="EMBL" id="BT034646">
    <property type="protein sequence ID" value="ACF79651.1"/>
    <property type="molecule type" value="mRNA"/>
</dbReference>
<reference evidence="1" key="1">
    <citation type="journal article" date="2009" name="PLoS Genet.">
        <title>Sequencing, mapping, and analysis of 27,455 maize full-length cDNAs.</title>
        <authorList>
            <person name="Soderlund C."/>
            <person name="Descour A."/>
            <person name="Kudrna D."/>
            <person name="Bomhoff M."/>
            <person name="Boyd L."/>
            <person name="Currie J."/>
            <person name="Angelova A."/>
            <person name="Collura K."/>
            <person name="Wissotski M."/>
            <person name="Ashley E."/>
            <person name="Morrow D."/>
            <person name="Fernandes J."/>
            <person name="Walbot V."/>
            <person name="Yu Y."/>
        </authorList>
    </citation>
    <scope>NUCLEOTIDE SEQUENCE</scope>
    <source>
        <strain evidence="1">B73</strain>
    </source>
</reference>